<feature type="domain" description="Pseudouridine synthase II N-terminal" evidence="6">
    <location>
        <begin position="33"/>
        <end position="181"/>
    </location>
</feature>
<dbReference type="Gene3D" id="3.30.2350.10">
    <property type="entry name" value="Pseudouridine synthase"/>
    <property type="match status" value="1"/>
</dbReference>
<name>A0A450SNP8_9GAMM</name>
<dbReference type="FunFam" id="2.30.130.10:FF:000012">
    <property type="entry name" value="tRNA pseudouridine synthase B"/>
    <property type="match status" value="1"/>
</dbReference>
<organism evidence="9">
    <name type="scientific">Candidatus Kentrum sp. DK</name>
    <dbReference type="NCBI Taxonomy" id="2126562"/>
    <lineage>
        <taxon>Bacteria</taxon>
        <taxon>Pseudomonadati</taxon>
        <taxon>Pseudomonadota</taxon>
        <taxon>Gammaproteobacteria</taxon>
        <taxon>Candidatus Kentrum</taxon>
    </lineage>
</organism>
<dbReference type="AlphaFoldDB" id="A0A450SNP8"/>
<accession>A0A450SNP8</accession>
<dbReference type="CDD" id="cd21152">
    <property type="entry name" value="PUA_TruB_bacterial"/>
    <property type="match status" value="1"/>
</dbReference>
<dbReference type="Pfam" id="PF09157">
    <property type="entry name" value="TruB-C_2"/>
    <property type="match status" value="1"/>
</dbReference>
<evidence type="ECO:0000256" key="4">
    <source>
        <dbReference type="ARBA" id="ARBA00023235"/>
    </source>
</evidence>
<comment type="similarity">
    <text evidence="2 5">Belongs to the pseudouridine synthase TruB family. Type 1 subfamily.</text>
</comment>
<dbReference type="InterPro" id="IPR020103">
    <property type="entry name" value="PsdUridine_synth_cat_dom_sf"/>
</dbReference>
<evidence type="ECO:0000256" key="1">
    <source>
        <dbReference type="ARBA" id="ARBA00000385"/>
    </source>
</evidence>
<dbReference type="InterPro" id="IPR015947">
    <property type="entry name" value="PUA-like_sf"/>
</dbReference>
<keyword evidence="4 5" id="KW-0413">Isomerase</keyword>
<comment type="catalytic activity">
    <reaction evidence="1 5">
        <text>uridine(55) in tRNA = pseudouridine(55) in tRNA</text>
        <dbReference type="Rhea" id="RHEA:42532"/>
        <dbReference type="Rhea" id="RHEA-COMP:10101"/>
        <dbReference type="Rhea" id="RHEA-COMP:10102"/>
        <dbReference type="ChEBI" id="CHEBI:65314"/>
        <dbReference type="ChEBI" id="CHEBI:65315"/>
        <dbReference type="EC" id="5.4.99.25"/>
    </reaction>
</comment>
<dbReference type="EMBL" id="CAADEX010000053">
    <property type="protein sequence ID" value="VFJ55532.1"/>
    <property type="molecule type" value="Genomic_DNA"/>
</dbReference>
<reference evidence="9" key="1">
    <citation type="submission" date="2019-02" db="EMBL/GenBank/DDBJ databases">
        <authorList>
            <person name="Gruber-Vodicka R. H."/>
            <person name="Seah K. B. B."/>
        </authorList>
    </citation>
    <scope>NUCLEOTIDE SEQUENCE</scope>
    <source>
        <strain evidence="9">BECK_DK47</strain>
    </source>
</reference>
<dbReference type="PANTHER" id="PTHR13767">
    <property type="entry name" value="TRNA-PSEUDOURIDINE SYNTHASE"/>
    <property type="match status" value="1"/>
</dbReference>
<dbReference type="NCBIfam" id="TIGR00431">
    <property type="entry name" value="TruB"/>
    <property type="match status" value="1"/>
</dbReference>
<evidence type="ECO:0000256" key="3">
    <source>
        <dbReference type="ARBA" id="ARBA00022694"/>
    </source>
</evidence>
<dbReference type="InterPro" id="IPR036974">
    <property type="entry name" value="PUA_sf"/>
</dbReference>
<proteinExistence type="inferred from homology"/>
<dbReference type="GO" id="GO:0160148">
    <property type="term" value="F:tRNA pseudouridine(55) synthase activity"/>
    <property type="evidence" value="ECO:0007669"/>
    <property type="project" value="UniProtKB-EC"/>
</dbReference>
<dbReference type="Pfam" id="PF01509">
    <property type="entry name" value="TruB_N"/>
    <property type="match status" value="1"/>
</dbReference>
<dbReference type="SUPFAM" id="SSF88697">
    <property type="entry name" value="PUA domain-like"/>
    <property type="match status" value="1"/>
</dbReference>
<dbReference type="Pfam" id="PF16198">
    <property type="entry name" value="TruB_C_2"/>
    <property type="match status" value="1"/>
</dbReference>
<keyword evidence="3 5" id="KW-0819">tRNA processing</keyword>
<evidence type="ECO:0000256" key="5">
    <source>
        <dbReference type="HAMAP-Rule" id="MF_01080"/>
    </source>
</evidence>
<feature type="domain" description="tRNA pseudouridine synthase II TruB subfamily 1 C-terminal" evidence="7">
    <location>
        <begin position="246"/>
        <end position="302"/>
    </location>
</feature>
<dbReference type="CDD" id="cd02573">
    <property type="entry name" value="PseudoU_synth_EcTruB"/>
    <property type="match status" value="1"/>
</dbReference>
<gene>
    <name evidence="5" type="primary">truB</name>
    <name evidence="9" type="ORF">BECKDK2373B_GA0170837_10534</name>
</gene>
<dbReference type="InterPro" id="IPR002501">
    <property type="entry name" value="PsdUridine_synth_N"/>
</dbReference>
<evidence type="ECO:0000259" key="8">
    <source>
        <dbReference type="Pfam" id="PF16198"/>
    </source>
</evidence>
<dbReference type="InterPro" id="IPR032819">
    <property type="entry name" value="TruB_C"/>
</dbReference>
<dbReference type="InterPro" id="IPR015240">
    <property type="entry name" value="tRNA_sdUridine_synth_fam1_C"/>
</dbReference>
<dbReference type="SUPFAM" id="SSF55120">
    <property type="entry name" value="Pseudouridine synthase"/>
    <property type="match status" value="1"/>
</dbReference>
<dbReference type="HAMAP" id="MF_01080">
    <property type="entry name" value="TruB_bact"/>
    <property type="match status" value="1"/>
</dbReference>
<dbReference type="GO" id="GO:0003723">
    <property type="term" value="F:RNA binding"/>
    <property type="evidence" value="ECO:0007669"/>
    <property type="project" value="InterPro"/>
</dbReference>
<dbReference type="PANTHER" id="PTHR13767:SF2">
    <property type="entry name" value="PSEUDOURIDYLATE SYNTHASE TRUB1"/>
    <property type="match status" value="1"/>
</dbReference>
<sequence length="307" mass="33775">MNRRGKKGRNVHGVLLLDKPVGMGSNEVLQVVKRLYCAKKAGHTGSLDQLASGLLPICMGEATKLSGFLLNADKRYRAVFRLGEKTSTGDAEGEILASHPVAHITRTQVEEMLTRFQGKIEQIPPMHSAVKHKGQRLYRLAQQGVVVDRKPRTIIIHALTLLGFEQGFVKLDISCSKGTYVRTLAEDLGEALGCGGHVWELRRIASGPFDEAGMVTLDRLRALSEESLDALDALLLSTDTVLADRPAVKLSEDMAYYITKGQPVLVPRAPTNGQIRLYDAQERFLGVGEVLDDGRIAPRRLFNVLKK</sequence>
<dbReference type="GO" id="GO:0031119">
    <property type="term" value="P:tRNA pseudouridine synthesis"/>
    <property type="evidence" value="ECO:0007669"/>
    <property type="project" value="UniProtKB-UniRule"/>
</dbReference>
<dbReference type="GO" id="GO:1990481">
    <property type="term" value="P:mRNA pseudouridine synthesis"/>
    <property type="evidence" value="ECO:0007669"/>
    <property type="project" value="TreeGrafter"/>
</dbReference>
<comment type="function">
    <text evidence="5">Responsible for synthesis of pseudouridine from uracil-55 in the psi GC loop of transfer RNAs.</text>
</comment>
<feature type="domain" description="tRNA pseudouridylate synthase B C-terminal" evidence="8">
    <location>
        <begin position="182"/>
        <end position="242"/>
    </location>
</feature>
<evidence type="ECO:0000313" key="9">
    <source>
        <dbReference type="EMBL" id="VFJ55532.1"/>
    </source>
</evidence>
<evidence type="ECO:0000259" key="6">
    <source>
        <dbReference type="Pfam" id="PF01509"/>
    </source>
</evidence>
<evidence type="ECO:0000256" key="2">
    <source>
        <dbReference type="ARBA" id="ARBA00005642"/>
    </source>
</evidence>
<dbReference type="InterPro" id="IPR014780">
    <property type="entry name" value="tRNA_psdUridine_synth_TruB"/>
</dbReference>
<dbReference type="Gene3D" id="2.30.130.10">
    <property type="entry name" value="PUA domain"/>
    <property type="match status" value="1"/>
</dbReference>
<protein>
    <recommendedName>
        <fullName evidence="5">tRNA pseudouridine synthase B</fullName>
        <ecNumber evidence="5">5.4.99.25</ecNumber>
    </recommendedName>
    <alternativeName>
        <fullName evidence="5">tRNA pseudouridine(55) synthase</fullName>
        <shortName evidence="5">Psi55 synthase</shortName>
    </alternativeName>
    <alternativeName>
        <fullName evidence="5">tRNA pseudouridylate synthase</fullName>
    </alternativeName>
    <alternativeName>
        <fullName evidence="5">tRNA-uridine isomerase</fullName>
    </alternativeName>
</protein>
<feature type="active site" description="Nucleophile" evidence="5">
    <location>
        <position position="48"/>
    </location>
</feature>
<dbReference type="EC" id="5.4.99.25" evidence="5"/>
<evidence type="ECO:0000259" key="7">
    <source>
        <dbReference type="Pfam" id="PF09157"/>
    </source>
</evidence>